<proteinExistence type="predicted"/>
<dbReference type="EMBL" id="JDYK01000020">
    <property type="protein sequence ID" value="EWS80061.1"/>
    <property type="molecule type" value="Genomic_DNA"/>
</dbReference>
<dbReference type="OrthoDB" id="5117223at2"/>
<dbReference type="PATRIC" id="fig|396014.3.peg.3138"/>
<feature type="transmembrane region" description="Helical" evidence="1">
    <location>
        <begin position="191"/>
        <end position="209"/>
    </location>
</feature>
<evidence type="ECO:0000313" key="3">
    <source>
        <dbReference type="Proteomes" id="UP000023067"/>
    </source>
</evidence>
<dbReference type="STRING" id="396014.BF93_08180"/>
<evidence type="ECO:0000313" key="2">
    <source>
        <dbReference type="EMBL" id="EWS80061.1"/>
    </source>
</evidence>
<organism evidence="2 3">
    <name type="scientific">Brachybacterium phenoliresistens</name>
    <dbReference type="NCBI Taxonomy" id="396014"/>
    <lineage>
        <taxon>Bacteria</taxon>
        <taxon>Bacillati</taxon>
        <taxon>Actinomycetota</taxon>
        <taxon>Actinomycetes</taxon>
        <taxon>Micrococcales</taxon>
        <taxon>Dermabacteraceae</taxon>
        <taxon>Brachybacterium</taxon>
    </lineage>
</organism>
<feature type="transmembrane region" description="Helical" evidence="1">
    <location>
        <begin position="47"/>
        <end position="70"/>
    </location>
</feature>
<keyword evidence="1" id="KW-0472">Membrane</keyword>
<evidence type="ECO:0000256" key="1">
    <source>
        <dbReference type="SAM" id="Phobius"/>
    </source>
</evidence>
<accession>Z9JQL2</accession>
<feature type="transmembrane region" description="Helical" evidence="1">
    <location>
        <begin position="230"/>
        <end position="248"/>
    </location>
</feature>
<feature type="transmembrane region" description="Helical" evidence="1">
    <location>
        <begin position="282"/>
        <end position="304"/>
    </location>
</feature>
<dbReference type="eggNOG" id="ENOG502ZHP8">
    <property type="taxonomic scope" value="Bacteria"/>
</dbReference>
<name>Z9JQL2_9MICO</name>
<keyword evidence="1" id="KW-1133">Transmembrane helix</keyword>
<keyword evidence="3" id="KW-1185">Reference proteome</keyword>
<reference evidence="2 3" key="1">
    <citation type="submission" date="2014-02" db="EMBL/GenBank/DDBJ databases">
        <title>Genome sequence of Brachybacterium phenoliresistens strain W13A50.</title>
        <authorList>
            <person name="Wang X."/>
        </authorList>
    </citation>
    <scope>NUCLEOTIDE SEQUENCE [LARGE SCALE GENOMIC DNA]</scope>
    <source>
        <strain evidence="2 3">W13A50</strain>
    </source>
</reference>
<protein>
    <submittedName>
        <fullName evidence="2">Uncharacterized protein</fullName>
    </submittedName>
</protein>
<dbReference type="RefSeq" id="WP_038373953.1">
    <property type="nucleotide sequence ID" value="NZ_KK070003.1"/>
</dbReference>
<comment type="caution">
    <text evidence="2">The sequence shown here is derived from an EMBL/GenBank/DDBJ whole genome shotgun (WGS) entry which is preliminary data.</text>
</comment>
<sequence>MSTLLLVSVAAAARPALVGLALAVVLVLVPRTRWPVMAIRPRIRRWIVAGAGLALLVTLAGASLPLLPLLGIDLPEPLGFSDAAAAQRVGILVPLVAGVLAVAVIALPAGGSGSTSGGSAALSRRTPSAFVAHPWPAVVLVLVAAAAGLAVAAGLASSQDEQGRWAMYVVDMGSAAIGTTIYGWYASVPALILISVLIALAAAAIWRISRPPWGSDPVRDASARRQRSHTVLAVAAGALLLHLSKVLASLSGTAAIRGTAHSGDQFFRGGASFSALEEPLGVLSTGAAVSGWAIWGIVLLACLVSPRLEARGHATGAA</sequence>
<dbReference type="Proteomes" id="UP000023067">
    <property type="component" value="Unassembled WGS sequence"/>
</dbReference>
<dbReference type="HOGENOM" id="CLU_873385_0_0_11"/>
<feature type="transmembrane region" description="Helical" evidence="1">
    <location>
        <begin position="91"/>
        <end position="110"/>
    </location>
</feature>
<feature type="transmembrane region" description="Helical" evidence="1">
    <location>
        <begin position="130"/>
        <end position="153"/>
    </location>
</feature>
<gene>
    <name evidence="2" type="ORF">BF93_08180</name>
</gene>
<keyword evidence="1" id="KW-0812">Transmembrane</keyword>
<dbReference type="AlphaFoldDB" id="Z9JQL2"/>